<dbReference type="PROSITE" id="PS00687">
    <property type="entry name" value="ALDEHYDE_DEHYDR_GLU"/>
    <property type="match status" value="1"/>
</dbReference>
<evidence type="ECO:0000256" key="1">
    <source>
        <dbReference type="ARBA" id="ARBA00009986"/>
    </source>
</evidence>
<dbReference type="InterPro" id="IPR012394">
    <property type="entry name" value="Aldehyde_DH_NAD(P)"/>
</dbReference>
<organism evidence="6 7">
    <name type="scientific">Carnegiea gigantea</name>
    <dbReference type="NCBI Taxonomy" id="171969"/>
    <lineage>
        <taxon>Eukaryota</taxon>
        <taxon>Viridiplantae</taxon>
        <taxon>Streptophyta</taxon>
        <taxon>Embryophyta</taxon>
        <taxon>Tracheophyta</taxon>
        <taxon>Spermatophyta</taxon>
        <taxon>Magnoliopsida</taxon>
        <taxon>eudicotyledons</taxon>
        <taxon>Gunneridae</taxon>
        <taxon>Pentapetalae</taxon>
        <taxon>Caryophyllales</taxon>
        <taxon>Cactineae</taxon>
        <taxon>Cactaceae</taxon>
        <taxon>Cactoideae</taxon>
        <taxon>Echinocereeae</taxon>
        <taxon>Carnegiea</taxon>
    </lineage>
</organism>
<dbReference type="InterPro" id="IPR029510">
    <property type="entry name" value="Ald_DH_CS_GLU"/>
</dbReference>
<dbReference type="SUPFAM" id="SSF53720">
    <property type="entry name" value="ALDH-like"/>
    <property type="match status" value="1"/>
</dbReference>
<evidence type="ECO:0000256" key="3">
    <source>
        <dbReference type="PROSITE-ProRule" id="PRU10007"/>
    </source>
</evidence>
<comment type="similarity">
    <text evidence="1 4">Belongs to the aldehyde dehydrogenase family.</text>
</comment>
<protein>
    <recommendedName>
        <fullName evidence="5">Aldehyde dehydrogenase domain-containing protein</fullName>
    </recommendedName>
</protein>
<dbReference type="Proteomes" id="UP001153076">
    <property type="component" value="Unassembled WGS sequence"/>
</dbReference>
<dbReference type="InterPro" id="IPR016162">
    <property type="entry name" value="Ald_DH_N"/>
</dbReference>
<reference evidence="6" key="1">
    <citation type="submission" date="2022-04" db="EMBL/GenBank/DDBJ databases">
        <title>Carnegiea gigantea Genome sequencing and assembly v2.</title>
        <authorList>
            <person name="Copetti D."/>
            <person name="Sanderson M.J."/>
            <person name="Burquez A."/>
            <person name="Wojciechowski M.F."/>
        </authorList>
    </citation>
    <scope>NUCLEOTIDE SEQUENCE</scope>
    <source>
        <strain evidence="6">SGP5-SGP5p</strain>
        <tissue evidence="6">Aerial part</tissue>
    </source>
</reference>
<dbReference type="EMBL" id="JAKOGI010000016">
    <property type="protein sequence ID" value="KAJ8450300.1"/>
    <property type="molecule type" value="Genomic_DNA"/>
</dbReference>
<feature type="domain" description="Aldehyde dehydrogenase" evidence="5">
    <location>
        <begin position="78"/>
        <end position="206"/>
    </location>
</feature>
<comment type="caution">
    <text evidence="6">The sequence shown here is derived from an EMBL/GenBank/DDBJ whole genome shotgun (WGS) entry which is preliminary data.</text>
</comment>
<evidence type="ECO:0000259" key="5">
    <source>
        <dbReference type="Pfam" id="PF00171"/>
    </source>
</evidence>
<dbReference type="GO" id="GO:0006081">
    <property type="term" value="P:aldehyde metabolic process"/>
    <property type="evidence" value="ECO:0007669"/>
    <property type="project" value="InterPro"/>
</dbReference>
<dbReference type="InterPro" id="IPR015590">
    <property type="entry name" value="Aldehyde_DH_dom"/>
</dbReference>
<dbReference type="Gene3D" id="3.40.605.10">
    <property type="entry name" value="Aldehyde Dehydrogenase, Chain A, domain 1"/>
    <property type="match status" value="3"/>
</dbReference>
<feature type="active site" evidence="3">
    <location>
        <position position="190"/>
    </location>
</feature>
<evidence type="ECO:0000256" key="2">
    <source>
        <dbReference type="ARBA" id="ARBA00023002"/>
    </source>
</evidence>
<dbReference type="PANTHER" id="PTHR43570">
    <property type="entry name" value="ALDEHYDE DEHYDROGENASE"/>
    <property type="match status" value="1"/>
</dbReference>
<dbReference type="FunFam" id="3.40.605.10:FF:000004">
    <property type="entry name" value="Aldehyde dehydrogenase"/>
    <property type="match status" value="1"/>
</dbReference>
<keyword evidence="2 4" id="KW-0560">Oxidoreductase</keyword>
<evidence type="ECO:0000313" key="7">
    <source>
        <dbReference type="Proteomes" id="UP001153076"/>
    </source>
</evidence>
<dbReference type="InterPro" id="IPR016163">
    <property type="entry name" value="Ald_DH_C"/>
</dbReference>
<dbReference type="GO" id="GO:0004029">
    <property type="term" value="F:aldehyde dehydrogenase (NAD+) activity"/>
    <property type="evidence" value="ECO:0007669"/>
    <property type="project" value="TreeGrafter"/>
</dbReference>
<dbReference type="Gene3D" id="3.40.309.10">
    <property type="entry name" value="Aldehyde Dehydrogenase, Chain A, domain 2"/>
    <property type="match status" value="2"/>
</dbReference>
<dbReference type="GO" id="GO:0005737">
    <property type="term" value="C:cytoplasm"/>
    <property type="evidence" value="ECO:0007669"/>
    <property type="project" value="TreeGrafter"/>
</dbReference>
<sequence length="389" mass="42136">MGEAIFGGEEAAALVAELRGTFSTGKTRSYEWRVTQLKSIVKLVEEREDEIVQALRSDLNKPEFETVKTPITTFPSSAEIVADPLGVVLVISAWNYPILLSLDPVIGAIAAGNAVVLKPSEIAPATSSLLAKYVAQYLDASAVRVVEGTVPETTALLEQKWDKILYTGNGRVARIVMTAAAKHLTPVVLELGGKSPVIVDSDVNLKIDSLKCELEKFYGTEPLLSNDLSRIVNSNHFERLVKLLEEDKVVGKIVYGGQRDKAQLRPKPLAAYLFTNRKDVKDKFVSTISAGGLVINDSSIHLAVHTLPFGGVEESGMGSYHGKFSFDAFSHKKAVLYRSFVGDAPARYPPYTQGKLRLLKGLIGGSIFGILQALVGWSNYTAATKAKTA</sequence>
<feature type="domain" description="Aldehyde dehydrogenase" evidence="5">
    <location>
        <begin position="269"/>
        <end position="335"/>
    </location>
</feature>
<dbReference type="PANTHER" id="PTHR43570:SF16">
    <property type="entry name" value="ALDEHYDE DEHYDROGENASE TYPE III, ISOFORM Q"/>
    <property type="match status" value="1"/>
</dbReference>
<dbReference type="OrthoDB" id="440325at2759"/>
<gene>
    <name evidence="6" type="ORF">Cgig2_004757</name>
</gene>
<evidence type="ECO:0000313" key="6">
    <source>
        <dbReference type="EMBL" id="KAJ8450300.1"/>
    </source>
</evidence>
<proteinExistence type="inferred from homology"/>
<dbReference type="Pfam" id="PF00171">
    <property type="entry name" value="Aldedh"/>
    <property type="match status" value="2"/>
</dbReference>
<keyword evidence="7" id="KW-1185">Reference proteome</keyword>
<name>A0A9Q1QS49_9CARY</name>
<dbReference type="InterPro" id="IPR016161">
    <property type="entry name" value="Ald_DH/histidinol_DH"/>
</dbReference>
<dbReference type="AlphaFoldDB" id="A0A9Q1QS49"/>
<accession>A0A9Q1QS49</accession>
<evidence type="ECO:0000256" key="4">
    <source>
        <dbReference type="RuleBase" id="RU003345"/>
    </source>
</evidence>